<organism evidence="3 4">
    <name type="scientific">Thalassospira marina</name>
    <dbReference type="NCBI Taxonomy" id="2048283"/>
    <lineage>
        <taxon>Bacteria</taxon>
        <taxon>Pseudomonadati</taxon>
        <taxon>Pseudomonadota</taxon>
        <taxon>Alphaproteobacteria</taxon>
        <taxon>Rhodospirillales</taxon>
        <taxon>Thalassospiraceae</taxon>
        <taxon>Thalassospira</taxon>
    </lineage>
</organism>
<dbReference type="InterPro" id="IPR000620">
    <property type="entry name" value="EamA_dom"/>
</dbReference>
<feature type="transmembrane region" description="Helical" evidence="1">
    <location>
        <begin position="177"/>
        <end position="197"/>
    </location>
</feature>
<keyword evidence="1" id="KW-0812">Transmembrane</keyword>
<feature type="domain" description="EamA" evidence="2">
    <location>
        <begin position="147"/>
        <end position="283"/>
    </location>
</feature>
<evidence type="ECO:0000256" key="1">
    <source>
        <dbReference type="SAM" id="Phobius"/>
    </source>
</evidence>
<dbReference type="InterPro" id="IPR037185">
    <property type="entry name" value="EmrE-like"/>
</dbReference>
<feature type="transmembrane region" description="Helical" evidence="1">
    <location>
        <begin position="94"/>
        <end position="111"/>
    </location>
</feature>
<gene>
    <name evidence="3" type="ORF">COO20_15360</name>
</gene>
<dbReference type="EMBL" id="NWTK01000010">
    <property type="protein sequence ID" value="PKR53056.1"/>
    <property type="molecule type" value="Genomic_DNA"/>
</dbReference>
<keyword evidence="1" id="KW-0472">Membrane</keyword>
<dbReference type="SUPFAM" id="SSF103481">
    <property type="entry name" value="Multidrug resistance efflux transporter EmrE"/>
    <property type="match status" value="2"/>
</dbReference>
<accession>A0A2N3KRC4</accession>
<evidence type="ECO:0000259" key="2">
    <source>
        <dbReference type="Pfam" id="PF00892"/>
    </source>
</evidence>
<dbReference type="PANTHER" id="PTHR22911:SF79">
    <property type="entry name" value="MOBA-LIKE NTP TRANSFERASE DOMAIN-CONTAINING PROTEIN"/>
    <property type="match status" value="1"/>
</dbReference>
<dbReference type="Pfam" id="PF00892">
    <property type="entry name" value="EamA"/>
    <property type="match status" value="2"/>
</dbReference>
<name>A0A2N3KRC4_9PROT</name>
<evidence type="ECO:0000313" key="3">
    <source>
        <dbReference type="EMBL" id="PKR53056.1"/>
    </source>
</evidence>
<feature type="transmembrane region" description="Helical" evidence="1">
    <location>
        <begin position="147"/>
        <end position="165"/>
    </location>
</feature>
<sequence>MAVSNKNVWNYAGLHLAILSWGAAGVTSKLMTTDPAGIVVYRSIIAAIVLGLFCSLTRKGKGVSKRDQAYMIATGAMIGLHWWGFFAAIKVSTVSIALVCISSAPIFVALLQPIVEKTALKPSQILLGIISVAGIGIMFNFEYEHRLGIAIGLAAGAIDAVYSIMTSRTRETISNVYVTQMHMIGAFAVVMLISTAVDPSMNWLALETRTDYIGILFLGLVCSAIAMSLYVISIKQLSAFTATLSLNLEAVYGMIIALAVFGASEHMSPGFYIGAIMLVGSVVADAMLSSLNARKQVIEEMA</sequence>
<dbReference type="Proteomes" id="UP000233597">
    <property type="component" value="Unassembled WGS sequence"/>
</dbReference>
<feature type="transmembrane region" description="Helical" evidence="1">
    <location>
        <begin position="212"/>
        <end position="232"/>
    </location>
</feature>
<feature type="transmembrane region" description="Helical" evidence="1">
    <location>
        <begin position="123"/>
        <end position="141"/>
    </location>
</feature>
<proteinExistence type="predicted"/>
<dbReference type="PANTHER" id="PTHR22911">
    <property type="entry name" value="ACYL-MALONYL CONDENSING ENZYME-RELATED"/>
    <property type="match status" value="1"/>
</dbReference>
<feature type="transmembrane region" description="Helical" evidence="1">
    <location>
        <begin position="38"/>
        <end position="57"/>
    </location>
</feature>
<dbReference type="AlphaFoldDB" id="A0A2N3KRC4"/>
<dbReference type="OrthoDB" id="9810556at2"/>
<feature type="transmembrane region" description="Helical" evidence="1">
    <location>
        <begin position="69"/>
        <end position="88"/>
    </location>
</feature>
<evidence type="ECO:0000313" key="4">
    <source>
        <dbReference type="Proteomes" id="UP000233597"/>
    </source>
</evidence>
<protein>
    <recommendedName>
        <fullName evidence="2">EamA domain-containing protein</fullName>
    </recommendedName>
</protein>
<feature type="domain" description="EamA" evidence="2">
    <location>
        <begin position="15"/>
        <end position="139"/>
    </location>
</feature>
<reference evidence="3 4" key="1">
    <citation type="submission" date="2017-09" db="EMBL/GenBank/DDBJ databases">
        <title>Biodiversity and function of Thalassospira species in the particle-attached aromatic-hydrocarbon-degrading consortia from the surface seawater of the South China Sea.</title>
        <authorList>
            <person name="Dong C."/>
            <person name="Liu R."/>
            <person name="Shao Z."/>
        </authorList>
    </citation>
    <scope>NUCLEOTIDE SEQUENCE [LARGE SCALE GENOMIC DNA]</scope>
    <source>
        <strain evidence="3 4">CSC1P2</strain>
    </source>
</reference>
<dbReference type="GO" id="GO:0016020">
    <property type="term" value="C:membrane"/>
    <property type="evidence" value="ECO:0007669"/>
    <property type="project" value="InterPro"/>
</dbReference>
<feature type="transmembrane region" description="Helical" evidence="1">
    <location>
        <begin position="270"/>
        <end position="288"/>
    </location>
</feature>
<comment type="caution">
    <text evidence="3">The sequence shown here is derived from an EMBL/GenBank/DDBJ whole genome shotgun (WGS) entry which is preliminary data.</text>
</comment>
<keyword evidence="1" id="KW-1133">Transmembrane helix</keyword>
<feature type="transmembrane region" description="Helical" evidence="1">
    <location>
        <begin position="244"/>
        <end position="264"/>
    </location>
</feature>